<dbReference type="PROSITE" id="PS51257">
    <property type="entry name" value="PROKAR_LIPOPROTEIN"/>
    <property type="match status" value="1"/>
</dbReference>
<gene>
    <name evidence="1" type="ORF">CLV60_11793</name>
</gene>
<keyword evidence="2" id="KW-1185">Reference proteome</keyword>
<name>A0A2P8FNB5_9BACT</name>
<dbReference type="Proteomes" id="UP000241964">
    <property type="component" value="Unassembled WGS sequence"/>
</dbReference>
<proteinExistence type="predicted"/>
<reference evidence="1 2" key="1">
    <citation type="submission" date="2018-03" db="EMBL/GenBank/DDBJ databases">
        <title>Genomic Encyclopedia of Archaeal and Bacterial Type Strains, Phase II (KMG-II): from individual species to whole genera.</title>
        <authorList>
            <person name="Goeker M."/>
        </authorList>
    </citation>
    <scope>NUCLEOTIDE SEQUENCE [LARGE SCALE GENOMIC DNA]</scope>
    <source>
        <strain evidence="1 2">DSM 29057</strain>
    </source>
</reference>
<evidence type="ECO:0000313" key="1">
    <source>
        <dbReference type="EMBL" id="PSL23216.1"/>
    </source>
</evidence>
<sequence length="220" mass="25239">MKCIGAFALLMAMITAGCSKKNDDPGETVKPLETVLKRDEVMKNVRQNLYHIEEWYIVKGKDTTFLNSDQHYDSLMKHVYIQFYANPWDSTQTWLCYRHGTEAPNTEFLGKAKIFNVVRDSPLALGFDYGWDDAEGTLSILDDTFPPLIYGPTNVFPENVTAKLDKSGYRHVNSLDEAKTSHTTGFLKFGYQHEGKNYTVLLKQMWGYNTTADFDRFVVF</sequence>
<comment type="caution">
    <text evidence="1">The sequence shown here is derived from an EMBL/GenBank/DDBJ whole genome shotgun (WGS) entry which is preliminary data.</text>
</comment>
<dbReference type="OrthoDB" id="9814627at2"/>
<accession>A0A2P8FNB5</accession>
<evidence type="ECO:0000313" key="2">
    <source>
        <dbReference type="Proteomes" id="UP000241964"/>
    </source>
</evidence>
<dbReference type="EMBL" id="PYAS01000017">
    <property type="protein sequence ID" value="PSL23216.1"/>
    <property type="molecule type" value="Genomic_DNA"/>
</dbReference>
<protein>
    <submittedName>
        <fullName evidence="1">Uncharacterized protein</fullName>
    </submittedName>
</protein>
<dbReference type="RefSeq" id="WP_106598851.1">
    <property type="nucleotide sequence ID" value="NZ_PYAS01000017.1"/>
</dbReference>
<organism evidence="1 2">
    <name type="scientific">Dyadobacter jiangsuensis</name>
    <dbReference type="NCBI Taxonomy" id="1591085"/>
    <lineage>
        <taxon>Bacteria</taxon>
        <taxon>Pseudomonadati</taxon>
        <taxon>Bacteroidota</taxon>
        <taxon>Cytophagia</taxon>
        <taxon>Cytophagales</taxon>
        <taxon>Spirosomataceae</taxon>
        <taxon>Dyadobacter</taxon>
    </lineage>
</organism>
<dbReference type="AlphaFoldDB" id="A0A2P8FNB5"/>